<name>A0A4Y7QHQ8_9AGAM</name>
<organism evidence="2 3">
    <name type="scientific">Rickenella mellea</name>
    <dbReference type="NCBI Taxonomy" id="50990"/>
    <lineage>
        <taxon>Eukaryota</taxon>
        <taxon>Fungi</taxon>
        <taxon>Dikarya</taxon>
        <taxon>Basidiomycota</taxon>
        <taxon>Agaricomycotina</taxon>
        <taxon>Agaricomycetes</taxon>
        <taxon>Hymenochaetales</taxon>
        <taxon>Rickenellaceae</taxon>
        <taxon>Rickenella</taxon>
    </lineage>
</organism>
<dbReference type="InterPro" id="IPR000182">
    <property type="entry name" value="GNAT_dom"/>
</dbReference>
<keyword evidence="3" id="KW-1185">Reference proteome</keyword>
<protein>
    <submittedName>
        <fullName evidence="2">Acyl-CoA N-acyltransferase</fullName>
    </submittedName>
</protein>
<evidence type="ECO:0000259" key="1">
    <source>
        <dbReference type="PROSITE" id="PS51186"/>
    </source>
</evidence>
<proteinExistence type="predicted"/>
<keyword evidence="2" id="KW-0012">Acyltransferase</keyword>
<dbReference type="Proteomes" id="UP000294933">
    <property type="component" value="Unassembled WGS sequence"/>
</dbReference>
<feature type="domain" description="N-acetyltransferase" evidence="1">
    <location>
        <begin position="1"/>
        <end position="91"/>
    </location>
</feature>
<accession>A0A4Y7QHQ8</accession>
<dbReference type="InterPro" id="IPR016181">
    <property type="entry name" value="Acyl_CoA_acyltransferase"/>
</dbReference>
<evidence type="ECO:0000313" key="3">
    <source>
        <dbReference type="Proteomes" id="UP000294933"/>
    </source>
</evidence>
<dbReference type="STRING" id="50990.A0A4Y7QHQ8"/>
<dbReference type="AlphaFoldDB" id="A0A4Y7QHQ8"/>
<dbReference type="GO" id="GO:0016747">
    <property type="term" value="F:acyltransferase activity, transferring groups other than amino-acyl groups"/>
    <property type="evidence" value="ECO:0007669"/>
    <property type="project" value="InterPro"/>
</dbReference>
<dbReference type="Gene3D" id="3.40.630.30">
    <property type="match status" value="1"/>
</dbReference>
<dbReference type="Pfam" id="PF13302">
    <property type="entry name" value="Acetyltransf_3"/>
    <property type="match status" value="1"/>
</dbReference>
<reference evidence="2 3" key="1">
    <citation type="submission" date="2018-06" db="EMBL/GenBank/DDBJ databases">
        <title>A transcriptomic atlas of mushroom development highlights an independent origin of complex multicellularity.</title>
        <authorList>
            <consortium name="DOE Joint Genome Institute"/>
            <person name="Krizsan K."/>
            <person name="Almasi E."/>
            <person name="Merenyi Z."/>
            <person name="Sahu N."/>
            <person name="Viragh M."/>
            <person name="Koszo T."/>
            <person name="Mondo S."/>
            <person name="Kiss B."/>
            <person name="Balint B."/>
            <person name="Kues U."/>
            <person name="Barry K."/>
            <person name="Hegedus J.C."/>
            <person name="Henrissat B."/>
            <person name="Johnson J."/>
            <person name="Lipzen A."/>
            <person name="Ohm R."/>
            <person name="Nagy I."/>
            <person name="Pangilinan J."/>
            <person name="Yan J."/>
            <person name="Xiong Y."/>
            <person name="Grigoriev I.V."/>
            <person name="Hibbett D.S."/>
            <person name="Nagy L.G."/>
        </authorList>
    </citation>
    <scope>NUCLEOTIDE SEQUENCE [LARGE SCALE GENOMIC DNA]</scope>
    <source>
        <strain evidence="2 3">SZMC22713</strain>
    </source>
</reference>
<dbReference type="SUPFAM" id="SSF55729">
    <property type="entry name" value="Acyl-CoA N-acyltransferases (Nat)"/>
    <property type="match status" value="1"/>
</dbReference>
<keyword evidence="2" id="KW-0808">Transferase</keyword>
<dbReference type="PANTHER" id="PTHR43610:SF1">
    <property type="entry name" value="N-ACETYLTRANSFERASE DOMAIN-CONTAINING PROTEIN"/>
    <property type="match status" value="1"/>
</dbReference>
<dbReference type="PROSITE" id="PS51186">
    <property type="entry name" value="GNAT"/>
    <property type="match status" value="1"/>
</dbReference>
<evidence type="ECO:0000313" key="2">
    <source>
        <dbReference type="EMBL" id="TDL26359.1"/>
    </source>
</evidence>
<dbReference type="OrthoDB" id="64477at2759"/>
<dbReference type="VEuPathDB" id="FungiDB:BD410DRAFT_783397"/>
<sequence length="132" mass="15326">MTGLYNIDERNRSCFSEILVDPSHFREGIASEALLALLTHAFEHSHMRMHRVTFHAGLNNHRMRSWLEDLGLREEFVWKDSWKVQEGVWVDSVGYTIFDSEWRGKVKEALNSKVVKALKGYQQDPEAFVSSS</sequence>
<dbReference type="PANTHER" id="PTHR43610">
    <property type="entry name" value="BLL6696 PROTEIN"/>
    <property type="match status" value="1"/>
</dbReference>
<gene>
    <name evidence="2" type="ORF">BD410DRAFT_783397</name>
</gene>
<dbReference type="EMBL" id="ML170161">
    <property type="protein sequence ID" value="TDL26359.1"/>
    <property type="molecule type" value="Genomic_DNA"/>
</dbReference>